<evidence type="ECO:0000259" key="4">
    <source>
        <dbReference type="Pfam" id="PF00676"/>
    </source>
</evidence>
<evidence type="ECO:0000256" key="2">
    <source>
        <dbReference type="ARBA" id="ARBA00023002"/>
    </source>
</evidence>
<gene>
    <name evidence="5" type="ORF">GHK86_01750</name>
</gene>
<dbReference type="SUPFAM" id="SSF52518">
    <property type="entry name" value="Thiamin diphosphate-binding fold (THDP-binding)"/>
    <property type="match status" value="1"/>
</dbReference>
<keyword evidence="3" id="KW-0786">Thiamine pyrophosphate</keyword>
<evidence type="ECO:0000313" key="6">
    <source>
        <dbReference type="Proteomes" id="UP000437736"/>
    </source>
</evidence>
<keyword evidence="2" id="KW-0560">Oxidoreductase</keyword>
<evidence type="ECO:0000313" key="5">
    <source>
        <dbReference type="EMBL" id="MST31457.1"/>
    </source>
</evidence>
<sequence length="345" mass="36757">MAARWLRLQGDVGLVTAVLPPADHGIVGELPADWEPLLRGMWRIRHFEDEVRSLFLKGQLRGSTHLAQGQEAIPIGVCDVLRIGDTTTCTYRGHGEVLAMGAPLDRAFGELLGRAGGLCGGKGGSMHFADLSVGAIGSNAIVGGHLPMAVGAGLAAQHLGTGAVSVAFLGDGATNIGAFHESCNLAAVWRLPVVFVVENNHYGEYSPMAATTPIERLATRAASYGMPGFYVDGNDVTAVRETARKAVERARAGEGPTLIEADTYRQQGHSRSDPAAYRPPGELEAWLAHDPIVRLEQAALERELAGAEELASLRAAVLDDVRAARDRALSWPEPDLQARFEDLYA</sequence>
<name>A0ABW9QNU2_9ACTN</name>
<dbReference type="InterPro" id="IPR050642">
    <property type="entry name" value="PDH_E1_Alpha_Subunit"/>
</dbReference>
<accession>A0ABW9QNU2</accession>
<comment type="cofactor">
    <cofactor evidence="1">
        <name>thiamine diphosphate</name>
        <dbReference type="ChEBI" id="CHEBI:58937"/>
    </cofactor>
</comment>
<comment type="caution">
    <text evidence="5">The sequence shown here is derived from an EMBL/GenBank/DDBJ whole genome shotgun (WGS) entry which is preliminary data.</text>
</comment>
<dbReference type="Gene3D" id="3.40.50.970">
    <property type="match status" value="1"/>
</dbReference>
<dbReference type="Proteomes" id="UP000437736">
    <property type="component" value="Unassembled WGS sequence"/>
</dbReference>
<organism evidence="5 6">
    <name type="scientific">Acidiferrimicrobium australe</name>
    <dbReference type="NCBI Taxonomy" id="2664430"/>
    <lineage>
        <taxon>Bacteria</taxon>
        <taxon>Bacillati</taxon>
        <taxon>Actinomycetota</taxon>
        <taxon>Acidimicrobiia</taxon>
        <taxon>Acidimicrobiales</taxon>
        <taxon>Acidimicrobiaceae</taxon>
        <taxon>Acidiferrimicrobium</taxon>
    </lineage>
</organism>
<dbReference type="EMBL" id="WJHE01000070">
    <property type="protein sequence ID" value="MST31457.1"/>
    <property type="molecule type" value="Genomic_DNA"/>
</dbReference>
<dbReference type="CDD" id="cd02000">
    <property type="entry name" value="TPP_E1_PDC_ADC_BCADC"/>
    <property type="match status" value="1"/>
</dbReference>
<dbReference type="PANTHER" id="PTHR11516">
    <property type="entry name" value="PYRUVATE DEHYDROGENASE E1 COMPONENT, ALPHA SUBUNIT BACTERIAL AND ORGANELLAR"/>
    <property type="match status" value="1"/>
</dbReference>
<keyword evidence="6" id="KW-1185">Reference proteome</keyword>
<reference evidence="5 6" key="1">
    <citation type="submission" date="2019-11" db="EMBL/GenBank/DDBJ databases">
        <title>Acidiferrimicrobium australis gen. nov., sp. nov., an acidophilic and obligately heterotrophic, member of the Actinobacteria that catalyses dissimilatory oxido- reduction of iron isolated from metal-rich acidic water in Chile.</title>
        <authorList>
            <person name="Gonzalez D."/>
            <person name="Huber K."/>
            <person name="Hedrich S."/>
            <person name="Rojas-Villalobos C."/>
            <person name="Quatrini R."/>
            <person name="Dinamarca M.A."/>
            <person name="Schwarz A."/>
            <person name="Canales C."/>
            <person name="Nancucheo I."/>
        </authorList>
    </citation>
    <scope>NUCLEOTIDE SEQUENCE [LARGE SCALE GENOMIC DNA]</scope>
    <source>
        <strain evidence="5 6">USS-CCA1</strain>
    </source>
</reference>
<protein>
    <submittedName>
        <fullName evidence="5">Pyruvate dehydrogenase (Acetyl-transferring) E1 component subunit alpha</fullName>
    </submittedName>
</protein>
<dbReference type="Pfam" id="PF00676">
    <property type="entry name" value="E1_dh"/>
    <property type="match status" value="1"/>
</dbReference>
<dbReference type="InterPro" id="IPR001017">
    <property type="entry name" value="DH_E1"/>
</dbReference>
<proteinExistence type="predicted"/>
<dbReference type="PANTHER" id="PTHR11516:SF60">
    <property type="entry name" value="PYRUVATE DEHYDROGENASE E1 COMPONENT SUBUNIT ALPHA"/>
    <property type="match status" value="1"/>
</dbReference>
<keyword evidence="5" id="KW-0670">Pyruvate</keyword>
<evidence type="ECO:0000256" key="1">
    <source>
        <dbReference type="ARBA" id="ARBA00001964"/>
    </source>
</evidence>
<evidence type="ECO:0000256" key="3">
    <source>
        <dbReference type="ARBA" id="ARBA00023052"/>
    </source>
</evidence>
<feature type="domain" description="Dehydrogenase E1 component" evidence="4">
    <location>
        <begin position="40"/>
        <end position="335"/>
    </location>
</feature>
<dbReference type="InterPro" id="IPR029061">
    <property type="entry name" value="THDP-binding"/>
</dbReference>